<sequence>MAIVCGNFSPRLTTKKCQRVGAWAAANNVEIEIAYTPSNSSWLDRIEAQFAALRYFTLDSTDHATHKEQGSMRVAARLGLGGSEVGLLPHVDVVRPAVLVGR</sequence>
<comment type="caution">
    <text evidence="1">The sequence shown here is derived from an EMBL/GenBank/DDBJ whole genome shotgun (WGS) entry which is preliminary data.</text>
</comment>
<dbReference type="Proteomes" id="UP001236795">
    <property type="component" value="Unassembled WGS sequence"/>
</dbReference>
<dbReference type="EMBL" id="JAUSWC010000006">
    <property type="protein sequence ID" value="MDQ0487114.1"/>
    <property type="molecule type" value="Genomic_DNA"/>
</dbReference>
<keyword evidence="2" id="KW-1185">Reference proteome</keyword>
<organism evidence="1 2">
    <name type="scientific">Streptomyces thermodiastaticus</name>
    <dbReference type="NCBI Taxonomy" id="44061"/>
    <lineage>
        <taxon>Bacteria</taxon>
        <taxon>Bacillati</taxon>
        <taxon>Actinomycetota</taxon>
        <taxon>Actinomycetes</taxon>
        <taxon>Kitasatosporales</taxon>
        <taxon>Streptomycetaceae</taxon>
        <taxon>Streptomyces</taxon>
    </lineage>
</organism>
<gene>
    <name evidence="1" type="ORF">QO019_001965</name>
</gene>
<evidence type="ECO:0000313" key="2">
    <source>
        <dbReference type="Proteomes" id="UP001236795"/>
    </source>
</evidence>
<evidence type="ECO:0000313" key="1">
    <source>
        <dbReference type="EMBL" id="MDQ0487114.1"/>
    </source>
</evidence>
<accession>A0ABU0KCL3</accession>
<reference evidence="1 2" key="1">
    <citation type="submission" date="2023-07" db="EMBL/GenBank/DDBJ databases">
        <title>Genomic Encyclopedia of Type Strains, Phase IV (KMG-IV): sequencing the most valuable type-strain genomes for metagenomic binning, comparative biology and taxonomic classification.</title>
        <authorList>
            <person name="Goeker M."/>
        </authorList>
    </citation>
    <scope>NUCLEOTIDE SEQUENCE [LARGE SCALE GENOMIC DNA]</scope>
    <source>
        <strain evidence="1 2">DSM 40573</strain>
    </source>
</reference>
<proteinExistence type="predicted"/>
<protein>
    <submittedName>
        <fullName evidence="1">Uncharacterized protein</fullName>
    </submittedName>
</protein>
<name>A0ABU0KCL3_9ACTN</name>